<evidence type="ECO:0000259" key="8">
    <source>
        <dbReference type="PROSITE" id="PS50880"/>
    </source>
</evidence>
<protein>
    <recommendedName>
        <fullName evidence="7">Recombination protein RecR</fullName>
    </recommendedName>
</protein>
<dbReference type="STRING" id="1560234.SP90_05125"/>
<dbReference type="EMBL" id="JXMS01000006">
    <property type="protein sequence ID" value="OBQ54867.1"/>
    <property type="molecule type" value="Genomic_DNA"/>
</dbReference>
<dbReference type="NCBIfam" id="TIGR00615">
    <property type="entry name" value="recR"/>
    <property type="match status" value="1"/>
</dbReference>
<dbReference type="AlphaFoldDB" id="A0A1B7XH70"/>
<reference evidence="9 10" key="1">
    <citation type="submission" date="2015-01" db="EMBL/GenBank/DDBJ databases">
        <title>Desulfovibrio sp. JC271 draft genome sequence.</title>
        <authorList>
            <person name="Shivani Y."/>
            <person name="Subhash Y."/>
            <person name="Sasikala C."/>
            <person name="Ramana C.V."/>
        </authorList>
    </citation>
    <scope>NUCLEOTIDE SEQUENCE [LARGE SCALE GENOMIC DNA]</scope>
    <source>
        <strain evidence="9 10">JC271</strain>
    </source>
</reference>
<keyword evidence="1 7" id="KW-0479">Metal-binding</keyword>
<dbReference type="Pfam" id="PF02132">
    <property type="entry name" value="RecR_ZnF"/>
    <property type="match status" value="1"/>
</dbReference>
<dbReference type="InterPro" id="IPR000093">
    <property type="entry name" value="DNA_Rcmb_RecR"/>
</dbReference>
<dbReference type="Gene3D" id="1.10.8.420">
    <property type="entry name" value="RecR Domain 1"/>
    <property type="match status" value="1"/>
</dbReference>
<dbReference type="Pfam" id="PF13662">
    <property type="entry name" value="Toprim_4"/>
    <property type="match status" value="1"/>
</dbReference>
<comment type="function">
    <text evidence="7">May play a role in DNA repair. It seems to be involved in an RecBC-independent recombinational process of DNA repair. It may act with RecF and RecO.</text>
</comment>
<accession>A0A1B7XH70</accession>
<comment type="caution">
    <text evidence="9">The sequence shown here is derived from an EMBL/GenBank/DDBJ whole genome shotgun (WGS) entry which is preliminary data.</text>
</comment>
<sequence>MQQLPEPLKVLVGQLSKLPGLGPKSAQRLAMTLLKWPEKQTRDLGQNIHDLRDKLHLCDRCGALSDTDPCAICINEHRATDTLCLVPEWDAMLALEDGGFYKGQYFIIGGLIAPLENVTPEQLELDKLKQRLLEGTITEIIFALGTTIEAENTVSYIKELVKREFPHINVSRLAQGIPLGSDVKFVDKATLRQSLNYRQKL</sequence>
<dbReference type="Proteomes" id="UP000091979">
    <property type="component" value="Unassembled WGS sequence"/>
</dbReference>
<dbReference type="Pfam" id="PF21176">
    <property type="entry name" value="RecR_HhH"/>
    <property type="match status" value="1"/>
</dbReference>
<dbReference type="OrthoDB" id="9802672at2"/>
<evidence type="ECO:0000256" key="2">
    <source>
        <dbReference type="ARBA" id="ARBA00022763"/>
    </source>
</evidence>
<evidence type="ECO:0000256" key="7">
    <source>
        <dbReference type="HAMAP-Rule" id="MF_00017"/>
    </source>
</evidence>
<evidence type="ECO:0000256" key="4">
    <source>
        <dbReference type="ARBA" id="ARBA00022833"/>
    </source>
</evidence>
<evidence type="ECO:0000256" key="5">
    <source>
        <dbReference type="ARBA" id="ARBA00023172"/>
    </source>
</evidence>
<keyword evidence="4 7" id="KW-0862">Zinc</keyword>
<dbReference type="InterPro" id="IPR034137">
    <property type="entry name" value="TOPRIM_RecR"/>
</dbReference>
<evidence type="ECO:0000256" key="3">
    <source>
        <dbReference type="ARBA" id="ARBA00022771"/>
    </source>
</evidence>
<proteinExistence type="inferred from homology"/>
<dbReference type="GO" id="GO:0006310">
    <property type="term" value="P:DNA recombination"/>
    <property type="evidence" value="ECO:0007669"/>
    <property type="project" value="UniProtKB-UniRule"/>
</dbReference>
<dbReference type="GO" id="GO:0006281">
    <property type="term" value="P:DNA repair"/>
    <property type="evidence" value="ECO:0007669"/>
    <property type="project" value="UniProtKB-UniRule"/>
</dbReference>
<keyword evidence="5 7" id="KW-0233">DNA recombination</keyword>
<dbReference type="PANTHER" id="PTHR30446:SF0">
    <property type="entry name" value="RECOMBINATION PROTEIN RECR"/>
    <property type="match status" value="1"/>
</dbReference>
<dbReference type="HAMAP" id="MF_00017">
    <property type="entry name" value="RecR"/>
    <property type="match status" value="1"/>
</dbReference>
<dbReference type="Pfam" id="PF21175">
    <property type="entry name" value="RecR_C"/>
    <property type="match status" value="1"/>
</dbReference>
<comment type="similarity">
    <text evidence="7">Belongs to the RecR family.</text>
</comment>
<feature type="domain" description="Toprim" evidence="8">
    <location>
        <begin position="81"/>
        <end position="178"/>
    </location>
</feature>
<dbReference type="Gene3D" id="3.30.60.80">
    <property type="match status" value="1"/>
</dbReference>
<name>A0A1B7XH70_9BACT</name>
<dbReference type="PANTHER" id="PTHR30446">
    <property type="entry name" value="RECOMBINATION PROTEIN RECR"/>
    <property type="match status" value="1"/>
</dbReference>
<dbReference type="SUPFAM" id="SSF111304">
    <property type="entry name" value="Recombination protein RecR"/>
    <property type="match status" value="1"/>
</dbReference>
<dbReference type="GO" id="GO:0003677">
    <property type="term" value="F:DNA binding"/>
    <property type="evidence" value="ECO:0007669"/>
    <property type="project" value="UniProtKB-UniRule"/>
</dbReference>
<feature type="zinc finger region" description="C4-type" evidence="7">
    <location>
        <begin position="58"/>
        <end position="73"/>
    </location>
</feature>
<organism evidence="9 10">
    <name type="scientific">Halodesulfovibrio spirochaetisodalis</name>
    <dbReference type="NCBI Taxonomy" id="1560234"/>
    <lineage>
        <taxon>Bacteria</taxon>
        <taxon>Pseudomonadati</taxon>
        <taxon>Thermodesulfobacteriota</taxon>
        <taxon>Desulfovibrionia</taxon>
        <taxon>Desulfovibrionales</taxon>
        <taxon>Desulfovibrionaceae</taxon>
        <taxon>Halodesulfovibrio</taxon>
    </lineage>
</organism>
<dbReference type="RefSeq" id="WP_066853260.1">
    <property type="nucleotide sequence ID" value="NZ_JXMS01000006.1"/>
</dbReference>
<evidence type="ECO:0000313" key="10">
    <source>
        <dbReference type="Proteomes" id="UP000091979"/>
    </source>
</evidence>
<keyword evidence="10" id="KW-1185">Reference proteome</keyword>
<keyword evidence="6 7" id="KW-0234">DNA repair</keyword>
<keyword evidence="3 7" id="KW-0863">Zinc-finger</keyword>
<gene>
    <name evidence="7" type="primary">recR</name>
    <name evidence="9" type="ORF">SP90_05125</name>
</gene>
<dbReference type="InterPro" id="IPR006171">
    <property type="entry name" value="TOPRIM_dom"/>
</dbReference>
<evidence type="ECO:0000256" key="6">
    <source>
        <dbReference type="ARBA" id="ARBA00023204"/>
    </source>
</evidence>
<dbReference type="Gene3D" id="3.40.1360.10">
    <property type="match status" value="1"/>
</dbReference>
<dbReference type="CDD" id="cd01025">
    <property type="entry name" value="TOPRIM_recR"/>
    <property type="match status" value="1"/>
</dbReference>
<keyword evidence="2 7" id="KW-0227">DNA damage</keyword>
<dbReference type="InterPro" id="IPR015967">
    <property type="entry name" value="Rcmb_RecR_Znf"/>
</dbReference>
<evidence type="ECO:0000313" key="9">
    <source>
        <dbReference type="EMBL" id="OBQ54867.1"/>
    </source>
</evidence>
<dbReference type="GO" id="GO:0008270">
    <property type="term" value="F:zinc ion binding"/>
    <property type="evidence" value="ECO:0007669"/>
    <property type="project" value="UniProtKB-KW"/>
</dbReference>
<evidence type="ECO:0000256" key="1">
    <source>
        <dbReference type="ARBA" id="ARBA00022723"/>
    </source>
</evidence>
<dbReference type="InterPro" id="IPR023627">
    <property type="entry name" value="Rcmb_RecR"/>
</dbReference>
<dbReference type="PROSITE" id="PS50880">
    <property type="entry name" value="TOPRIM"/>
    <property type="match status" value="1"/>
</dbReference>
<dbReference type="PATRIC" id="fig|1560234.3.peg.2989"/>